<protein>
    <submittedName>
        <fullName evidence="2">Toxin-antitoxin system toxin component, PIN family</fullName>
    </submittedName>
</protein>
<name>A0A938YPE0_9ARCH</name>
<dbReference type="SMART" id="SM00670">
    <property type="entry name" value="PINc"/>
    <property type="match status" value="1"/>
</dbReference>
<sequence>MKLRTGKGRKVVIDTNIAVSALIAKEGAPAKLFEMLILGEIENYTSREIIKELKAVLNRDEITKRTPKKARQFILKHYISNSIHVRAKERINAVQHSSDNKFIEVALEAGAGVIITGDSHLLQLEEFRGIKIVRAKHFLEVKGQ</sequence>
<dbReference type="PANTHER" id="PTHR34610:SF3">
    <property type="entry name" value="SSL7007 PROTEIN"/>
    <property type="match status" value="1"/>
</dbReference>
<dbReference type="Proteomes" id="UP000809243">
    <property type="component" value="Unassembled WGS sequence"/>
</dbReference>
<feature type="domain" description="PIN" evidence="1">
    <location>
        <begin position="9"/>
        <end position="123"/>
    </location>
</feature>
<dbReference type="InterPro" id="IPR002850">
    <property type="entry name" value="PIN_toxin-like"/>
</dbReference>
<comment type="caution">
    <text evidence="2">The sequence shown here is derived from an EMBL/GenBank/DDBJ whole genome shotgun (WGS) entry which is preliminary data.</text>
</comment>
<dbReference type="Gene3D" id="3.40.50.1010">
    <property type="entry name" value="5'-nuclease"/>
    <property type="match status" value="1"/>
</dbReference>
<dbReference type="InterPro" id="IPR002716">
    <property type="entry name" value="PIN_dom"/>
</dbReference>
<dbReference type="Pfam" id="PF13470">
    <property type="entry name" value="PIN_3"/>
    <property type="match status" value="1"/>
</dbReference>
<proteinExistence type="predicted"/>
<reference evidence="2" key="1">
    <citation type="submission" date="2021-01" db="EMBL/GenBank/DDBJ databases">
        <title>Active Sulfur Cycling in an Early Earth Analoge.</title>
        <authorList>
            <person name="Hahn C.R."/>
            <person name="Youssef N.H."/>
            <person name="Elshahed M."/>
        </authorList>
    </citation>
    <scope>NUCLEOTIDE SEQUENCE</scope>
    <source>
        <strain evidence="2">Zod_Metabat.1151</strain>
    </source>
</reference>
<accession>A0A938YPE0</accession>
<evidence type="ECO:0000313" key="3">
    <source>
        <dbReference type="Proteomes" id="UP000809243"/>
    </source>
</evidence>
<organism evidence="2 3">
    <name type="scientific">Candidatus Iainarchaeum sp</name>
    <dbReference type="NCBI Taxonomy" id="3101447"/>
    <lineage>
        <taxon>Archaea</taxon>
        <taxon>Candidatus Iainarchaeota</taxon>
        <taxon>Candidatus Iainarchaeia</taxon>
        <taxon>Candidatus Iainarchaeales</taxon>
        <taxon>Candidatus Iainarchaeaceae</taxon>
        <taxon>Candidatus Iainarchaeum</taxon>
    </lineage>
</organism>
<dbReference type="PANTHER" id="PTHR34610">
    <property type="entry name" value="SSL7007 PROTEIN"/>
    <property type="match status" value="1"/>
</dbReference>
<gene>
    <name evidence="2" type="ORF">JW744_05275</name>
</gene>
<dbReference type="EMBL" id="JAFGDB010000092">
    <property type="protein sequence ID" value="MBN2067853.1"/>
    <property type="molecule type" value="Genomic_DNA"/>
</dbReference>
<dbReference type="InterPro" id="IPR029060">
    <property type="entry name" value="PIN-like_dom_sf"/>
</dbReference>
<evidence type="ECO:0000259" key="1">
    <source>
        <dbReference type="SMART" id="SM00670"/>
    </source>
</evidence>
<dbReference type="AlphaFoldDB" id="A0A938YPE0"/>
<evidence type="ECO:0000313" key="2">
    <source>
        <dbReference type="EMBL" id="MBN2067853.1"/>
    </source>
</evidence>
<dbReference type="SUPFAM" id="SSF88723">
    <property type="entry name" value="PIN domain-like"/>
    <property type="match status" value="1"/>
</dbReference>
<dbReference type="NCBIfam" id="TIGR00305">
    <property type="entry name" value="putative toxin-antitoxin system toxin component, PIN family"/>
    <property type="match status" value="1"/>
</dbReference>